<evidence type="ECO:0000313" key="1">
    <source>
        <dbReference type="EMBL" id="ASA56771.1"/>
    </source>
</evidence>
<dbReference type="EMBL" id="CP018835">
    <property type="protein sequence ID" value="ASA56771.1"/>
    <property type="molecule type" value="Genomic_DNA"/>
</dbReference>
<name>A0A1Z2SHX3_VIBGA</name>
<organism evidence="1 2">
    <name type="scientific">Vibrio gazogenes</name>
    <dbReference type="NCBI Taxonomy" id="687"/>
    <lineage>
        <taxon>Bacteria</taxon>
        <taxon>Pseudomonadati</taxon>
        <taxon>Pseudomonadota</taxon>
        <taxon>Gammaproteobacteria</taxon>
        <taxon>Vibrionales</taxon>
        <taxon>Vibrionaceae</taxon>
        <taxon>Vibrio</taxon>
    </lineage>
</organism>
<protein>
    <submittedName>
        <fullName evidence="1">Uncharacterized protein</fullName>
    </submittedName>
</protein>
<evidence type="ECO:0000313" key="2">
    <source>
        <dbReference type="Proteomes" id="UP000196708"/>
    </source>
</evidence>
<accession>A0A1Z2SHX3</accession>
<reference evidence="1 2" key="1">
    <citation type="submission" date="2016-12" db="EMBL/GenBank/DDBJ databases">
        <authorList>
            <person name="Song W.-J."/>
            <person name="Kurnit D.M."/>
        </authorList>
    </citation>
    <scope>NUCLEOTIDE SEQUENCE [LARGE SCALE GENOMIC DNA]</scope>
    <source>
        <strain evidence="1 2">ATCC 43942</strain>
    </source>
</reference>
<sequence length="165" mass="18488">MFSDSQKIETYKALGQIVMGSGGSEYKCAWAMSLLEQGVDSPNLAILATLLKPINEFEADDYFNRVLKELNIDRPSEEGAIEGYARVLMKEVIDGSLTPEAGASMIYNANVKLGYPDSFGEFTVLEDEWYCECINGWSKAQRRAEIIKACKEAYEVLNYPKIFKA</sequence>
<dbReference type="AlphaFoldDB" id="A0A1Z2SHX3"/>
<dbReference type="Proteomes" id="UP000196708">
    <property type="component" value="Chromosome 1"/>
</dbReference>
<gene>
    <name evidence="1" type="ORF">BSQ33_14450</name>
</gene>
<proteinExistence type="predicted"/>
<dbReference type="KEGG" id="vga:BSQ33_14450"/>